<dbReference type="CDD" id="cd02440">
    <property type="entry name" value="AdoMet_MTases"/>
    <property type="match status" value="1"/>
</dbReference>
<evidence type="ECO:0000256" key="2">
    <source>
        <dbReference type="ARBA" id="ARBA00022679"/>
    </source>
</evidence>
<dbReference type="InterPro" id="IPR041698">
    <property type="entry name" value="Methyltransf_25"/>
</dbReference>
<reference evidence="5 6" key="1">
    <citation type="submission" date="2024-10" db="EMBL/GenBank/DDBJ databases">
        <title>The Natural Products Discovery Center: Release of the First 8490 Sequenced Strains for Exploring Actinobacteria Biosynthetic Diversity.</title>
        <authorList>
            <person name="Kalkreuter E."/>
            <person name="Kautsar S.A."/>
            <person name="Yang D."/>
            <person name="Bader C.D."/>
            <person name="Teijaro C.N."/>
            <person name="Fluegel L."/>
            <person name="Davis C.M."/>
            <person name="Simpson J.R."/>
            <person name="Lauterbach L."/>
            <person name="Steele A.D."/>
            <person name="Gui C."/>
            <person name="Meng S."/>
            <person name="Li G."/>
            <person name="Viehrig K."/>
            <person name="Ye F."/>
            <person name="Su P."/>
            <person name="Kiefer A.F."/>
            <person name="Nichols A."/>
            <person name="Cepeda A.J."/>
            <person name="Yan W."/>
            <person name="Fan B."/>
            <person name="Jiang Y."/>
            <person name="Adhikari A."/>
            <person name="Zheng C.-J."/>
            <person name="Schuster L."/>
            <person name="Cowan T.M."/>
            <person name="Smanski M.J."/>
            <person name="Chevrette M.G."/>
            <person name="De Carvalho L.P.S."/>
            <person name="Shen B."/>
        </authorList>
    </citation>
    <scope>NUCLEOTIDE SEQUENCE [LARGE SCALE GENOMIC DNA]</scope>
    <source>
        <strain evidence="5 6">NPDC050545</strain>
    </source>
</reference>
<dbReference type="SUPFAM" id="SSF53335">
    <property type="entry name" value="S-adenosyl-L-methionine-dependent methyltransferases"/>
    <property type="match status" value="1"/>
</dbReference>
<feature type="domain" description="Methyltransferase" evidence="4">
    <location>
        <begin position="40"/>
        <end position="131"/>
    </location>
</feature>
<keyword evidence="2 5" id="KW-0808">Transferase</keyword>
<accession>A0ABW7YXJ9</accession>
<organism evidence="5 6">
    <name type="scientific">Nonomuraea typhae</name>
    <dbReference type="NCBI Taxonomy" id="2603600"/>
    <lineage>
        <taxon>Bacteria</taxon>
        <taxon>Bacillati</taxon>
        <taxon>Actinomycetota</taxon>
        <taxon>Actinomycetes</taxon>
        <taxon>Streptosporangiales</taxon>
        <taxon>Streptosporangiaceae</taxon>
        <taxon>Nonomuraea</taxon>
    </lineage>
</organism>
<evidence type="ECO:0000256" key="1">
    <source>
        <dbReference type="ARBA" id="ARBA00022603"/>
    </source>
</evidence>
<dbReference type="InterPro" id="IPR029063">
    <property type="entry name" value="SAM-dependent_MTases_sf"/>
</dbReference>
<dbReference type="GO" id="GO:0061542">
    <property type="term" value="F:3-demethylubiquinol 3-O-methyltransferase activity"/>
    <property type="evidence" value="ECO:0007669"/>
    <property type="project" value="UniProtKB-EC"/>
</dbReference>
<dbReference type="PANTHER" id="PTHR43464:SF19">
    <property type="entry name" value="UBIQUINONE BIOSYNTHESIS O-METHYLTRANSFERASE, MITOCHONDRIAL"/>
    <property type="match status" value="1"/>
</dbReference>
<protein>
    <submittedName>
        <fullName evidence="5">Class I SAM-dependent methyltransferase</fullName>
        <ecNumber evidence="5">2.1.1.222</ecNumber>
        <ecNumber evidence="5">2.1.1.64</ecNumber>
    </submittedName>
</protein>
<keyword evidence="6" id="KW-1185">Reference proteome</keyword>
<evidence type="ECO:0000259" key="4">
    <source>
        <dbReference type="Pfam" id="PF13649"/>
    </source>
</evidence>
<dbReference type="EC" id="2.1.1.64" evidence="5"/>
<name>A0ABW7YXJ9_9ACTN</name>
<keyword evidence="3" id="KW-0949">S-adenosyl-L-methionine</keyword>
<evidence type="ECO:0000313" key="6">
    <source>
        <dbReference type="Proteomes" id="UP001612741"/>
    </source>
</evidence>
<dbReference type="EC" id="2.1.1.222" evidence="5"/>
<gene>
    <name evidence="5" type="ORF">ACIBG2_24955</name>
</gene>
<dbReference type="Pfam" id="PF13649">
    <property type="entry name" value="Methyltransf_25"/>
    <property type="match status" value="1"/>
</dbReference>
<dbReference type="GO" id="GO:0102208">
    <property type="term" value="F:2-polyprenyl-6-hydroxyphenol methylase activity"/>
    <property type="evidence" value="ECO:0007669"/>
    <property type="project" value="UniProtKB-EC"/>
</dbReference>
<dbReference type="PANTHER" id="PTHR43464">
    <property type="entry name" value="METHYLTRANSFERASE"/>
    <property type="match status" value="1"/>
</dbReference>
<dbReference type="EMBL" id="JBITGY010000006">
    <property type="protein sequence ID" value="MFI6500649.1"/>
    <property type="molecule type" value="Genomic_DNA"/>
</dbReference>
<evidence type="ECO:0000313" key="5">
    <source>
        <dbReference type="EMBL" id="MFI6500649.1"/>
    </source>
</evidence>
<evidence type="ECO:0000256" key="3">
    <source>
        <dbReference type="ARBA" id="ARBA00022691"/>
    </source>
</evidence>
<dbReference type="Proteomes" id="UP001612741">
    <property type="component" value="Unassembled WGS sequence"/>
</dbReference>
<dbReference type="GO" id="GO:0032259">
    <property type="term" value="P:methylation"/>
    <property type="evidence" value="ECO:0007669"/>
    <property type="project" value="UniProtKB-KW"/>
</dbReference>
<proteinExistence type="predicted"/>
<sequence>MKEHEEHWDTRYRESDRIWSGEPNALLVREVTGMKPGRALDLGCGEGADVVWLAGQGWRVTGVDVSRVALERAAEHVAEAGVEAELEWRDLAETFPAGEYDLVSAAFLHSFLEMPRENILRRAAAAVAPGGVLLVLGHAGPPSWQPDMPPHVSFPTTREVLAALDLPEAEWEVERSEEHVREMTAPDGRPATRTDNVLLLRRKAA</sequence>
<dbReference type="Gene3D" id="3.40.50.150">
    <property type="entry name" value="Vaccinia Virus protein VP39"/>
    <property type="match status" value="1"/>
</dbReference>
<comment type="caution">
    <text evidence="5">The sequence shown here is derived from an EMBL/GenBank/DDBJ whole genome shotgun (WGS) entry which is preliminary data.</text>
</comment>
<dbReference type="RefSeq" id="WP_397084675.1">
    <property type="nucleotide sequence ID" value="NZ_JBITGY010000006.1"/>
</dbReference>
<keyword evidence="1 5" id="KW-0489">Methyltransferase</keyword>